<keyword evidence="2" id="KW-0378">Hydrolase</keyword>
<dbReference type="Gene3D" id="3.40.50.1820">
    <property type="entry name" value="alpha/beta hydrolase"/>
    <property type="match status" value="1"/>
</dbReference>
<proteinExistence type="predicted"/>
<gene>
    <name evidence="2" type="ORF">J4573_03505</name>
</gene>
<name>A0A939P651_9ACTN</name>
<keyword evidence="3" id="KW-1185">Reference proteome</keyword>
<sequence length="274" mass="29386">MIDDELRDFERATFTHDGKTRTIYRQGVGPAVIVMAEIPGISPKVADFARMVAGIGCTAVMPHLFGAQPGRDPNPSAHGMAAAGAYAAQTMIPLCVSREFTVMATGKSSPVIDWLRALAATEHERCGGPGVGAVGMCFTGGFALAMAADDRLLAPVLSQPSLPLGLTRKQRAAIDISPDELATVKKRCAEGLEVLGLRFTGDRLVPKERFATLRRELGDAFIAIELDDADANPDAALKPHSVLTEHLIDEPGQPTRDAVDQVLAHFRRRLLNRV</sequence>
<dbReference type="RefSeq" id="WP_208253707.1">
    <property type="nucleotide sequence ID" value="NZ_JAGEOJ010000001.1"/>
</dbReference>
<dbReference type="InterPro" id="IPR002925">
    <property type="entry name" value="Dienelactn_hydro"/>
</dbReference>
<feature type="domain" description="Dienelactone hydrolase" evidence="1">
    <location>
        <begin position="29"/>
        <end position="154"/>
    </location>
</feature>
<dbReference type="Pfam" id="PF01738">
    <property type="entry name" value="DLH"/>
    <property type="match status" value="1"/>
</dbReference>
<protein>
    <submittedName>
        <fullName evidence="2">Dienelactone hydrolase family protein</fullName>
    </submittedName>
</protein>
<dbReference type="EMBL" id="JAGEOJ010000001">
    <property type="protein sequence ID" value="MBO2446142.1"/>
    <property type="molecule type" value="Genomic_DNA"/>
</dbReference>
<dbReference type="AlphaFoldDB" id="A0A939P651"/>
<dbReference type="Proteomes" id="UP000669179">
    <property type="component" value="Unassembled WGS sequence"/>
</dbReference>
<comment type="caution">
    <text evidence="2">The sequence shown here is derived from an EMBL/GenBank/DDBJ whole genome shotgun (WGS) entry which is preliminary data.</text>
</comment>
<evidence type="ECO:0000313" key="3">
    <source>
        <dbReference type="Proteomes" id="UP000669179"/>
    </source>
</evidence>
<evidence type="ECO:0000259" key="1">
    <source>
        <dbReference type="Pfam" id="PF01738"/>
    </source>
</evidence>
<organism evidence="2 3">
    <name type="scientific">Actinomadura barringtoniae</name>
    <dbReference type="NCBI Taxonomy" id="1427535"/>
    <lineage>
        <taxon>Bacteria</taxon>
        <taxon>Bacillati</taxon>
        <taxon>Actinomycetota</taxon>
        <taxon>Actinomycetes</taxon>
        <taxon>Streptosporangiales</taxon>
        <taxon>Thermomonosporaceae</taxon>
        <taxon>Actinomadura</taxon>
    </lineage>
</organism>
<dbReference type="InterPro" id="IPR029058">
    <property type="entry name" value="AB_hydrolase_fold"/>
</dbReference>
<dbReference type="GO" id="GO:0016787">
    <property type="term" value="F:hydrolase activity"/>
    <property type="evidence" value="ECO:0007669"/>
    <property type="project" value="UniProtKB-KW"/>
</dbReference>
<reference evidence="2" key="1">
    <citation type="submission" date="2021-03" db="EMBL/GenBank/DDBJ databases">
        <authorList>
            <person name="Kanchanasin P."/>
            <person name="Saeng-In P."/>
            <person name="Phongsopitanun W."/>
            <person name="Yuki M."/>
            <person name="Kudo T."/>
            <person name="Ohkuma M."/>
            <person name="Tanasupawat S."/>
        </authorList>
    </citation>
    <scope>NUCLEOTIDE SEQUENCE</scope>
    <source>
        <strain evidence="2">GKU 128</strain>
    </source>
</reference>
<accession>A0A939P651</accession>
<evidence type="ECO:0000313" key="2">
    <source>
        <dbReference type="EMBL" id="MBO2446142.1"/>
    </source>
</evidence>
<dbReference type="SUPFAM" id="SSF53474">
    <property type="entry name" value="alpha/beta-Hydrolases"/>
    <property type="match status" value="1"/>
</dbReference>